<keyword evidence="2 8" id="KW-0813">Transport</keyword>
<feature type="domain" description="PTS EIIC type-3" evidence="10">
    <location>
        <begin position="11"/>
        <end position="412"/>
    </location>
</feature>
<evidence type="ECO:0000256" key="9">
    <source>
        <dbReference type="SAM" id="Phobius"/>
    </source>
</evidence>
<feature type="transmembrane region" description="Helical" evidence="9">
    <location>
        <begin position="181"/>
        <end position="201"/>
    </location>
</feature>
<keyword evidence="6 9" id="KW-1133">Transmembrane helix</keyword>
<feature type="transmembrane region" description="Helical" evidence="9">
    <location>
        <begin position="221"/>
        <end position="242"/>
    </location>
</feature>
<keyword evidence="7 8" id="KW-0472">Membrane</keyword>
<evidence type="ECO:0000313" key="11">
    <source>
        <dbReference type="EMBL" id="CAH0539534.1"/>
    </source>
</evidence>
<dbReference type="RefSeq" id="WP_237361534.1">
    <property type="nucleotide sequence ID" value="NZ_CAKLDM010000002.1"/>
</dbReference>
<dbReference type="InterPro" id="IPR003352">
    <property type="entry name" value="PTS_EIIC"/>
</dbReference>
<dbReference type="PANTHER" id="PTHR33989">
    <property type="match status" value="1"/>
</dbReference>
<keyword evidence="3 8" id="KW-1003">Cell membrane</keyword>
<sequence length="445" mass="48563">MGLYSSMMNVVENRIAPIATKVGTQPHIIAIRDGFISAMPFLIVGSIMLIVANPPFSADTTSTFGHFWVQLAKHHWGTITMPYFMTMGLMSVFVSIGTAYSLAKHYKLDGLTAAMLSLMAFLLASAPQINNNMSMEFLGGKGVFTAIICAIWSVELIRLLKKYNVTIKMPEQVPPAIARSFELLYPVIGIMLTVYPISLFLQSEYGMLLPAAVMEAFHPLIAMGDSLPAILVAVTIANLLWFAGIHGDNIVTGLLNPIFMANIAANAALITHGAQATHILTAPYWSFYLCIGGSGSTLVLAFMYLRSRSIHLRTIGKLSVVPAIFNINEPLIFGSPVVMNPIMFIPLLLVPIVNVLISYAALNMHLVETMIAMAPWTTPAPIGAMISASWDYRAFVLVIALIVVDCLIWYPFFKAYERQLCKEEVATEEAKNSEVCSNATSSANA</sequence>
<dbReference type="EMBL" id="CAKLDM010000002">
    <property type="protein sequence ID" value="CAH0539534.1"/>
    <property type="molecule type" value="Genomic_DNA"/>
</dbReference>
<evidence type="ECO:0000256" key="6">
    <source>
        <dbReference type="ARBA" id="ARBA00022989"/>
    </source>
</evidence>
<dbReference type="InterPro" id="IPR004501">
    <property type="entry name" value="PTS_EIIC_3"/>
</dbReference>
<feature type="transmembrane region" description="Helical" evidence="9">
    <location>
        <begin position="285"/>
        <end position="305"/>
    </location>
</feature>
<evidence type="ECO:0000256" key="8">
    <source>
        <dbReference type="PIRNR" id="PIRNR006351"/>
    </source>
</evidence>
<dbReference type="NCBIfam" id="TIGR00410">
    <property type="entry name" value="lacE"/>
    <property type="match status" value="1"/>
</dbReference>
<feature type="transmembrane region" description="Helical" evidence="9">
    <location>
        <begin position="342"/>
        <end position="362"/>
    </location>
</feature>
<feature type="transmembrane region" description="Helical" evidence="9">
    <location>
        <begin position="83"/>
        <end position="103"/>
    </location>
</feature>
<feature type="transmembrane region" description="Helical" evidence="9">
    <location>
        <begin position="34"/>
        <end position="52"/>
    </location>
</feature>
<dbReference type="InterPro" id="IPR051088">
    <property type="entry name" value="PTS_Sugar-EIIC/EIIB"/>
</dbReference>
<keyword evidence="12" id="KW-1185">Reference proteome</keyword>
<dbReference type="PANTHER" id="PTHR33989:SF4">
    <property type="entry name" value="PTS SYSTEM N,N'-DIACETYLCHITOBIOSE-SPECIFIC EIIC COMPONENT"/>
    <property type="match status" value="1"/>
</dbReference>
<evidence type="ECO:0000313" key="12">
    <source>
        <dbReference type="Proteomes" id="UP000838748"/>
    </source>
</evidence>
<evidence type="ECO:0000259" key="10">
    <source>
        <dbReference type="PROSITE" id="PS51105"/>
    </source>
</evidence>
<reference evidence="11" key="1">
    <citation type="submission" date="2021-11" db="EMBL/GenBank/DDBJ databases">
        <authorList>
            <person name="Rodrigo-Torres L."/>
            <person name="Arahal R. D."/>
            <person name="Lucena T."/>
        </authorList>
    </citation>
    <scope>NUCLEOTIDE SEQUENCE</scope>
    <source>
        <strain evidence="11">CECT 7928</strain>
    </source>
</reference>
<organism evidence="11 12">
    <name type="scientific">Vibrio marisflavi CECT 7928</name>
    <dbReference type="NCBI Taxonomy" id="634439"/>
    <lineage>
        <taxon>Bacteria</taxon>
        <taxon>Pseudomonadati</taxon>
        <taxon>Pseudomonadota</taxon>
        <taxon>Gammaproteobacteria</taxon>
        <taxon>Vibrionales</taxon>
        <taxon>Vibrionaceae</taxon>
        <taxon>Vibrio</taxon>
    </lineage>
</organism>
<protein>
    <recommendedName>
        <fullName evidence="8">Permease IIC component</fullName>
    </recommendedName>
</protein>
<evidence type="ECO:0000256" key="3">
    <source>
        <dbReference type="ARBA" id="ARBA00022475"/>
    </source>
</evidence>
<accession>A0ABM9A400</accession>
<evidence type="ECO:0000256" key="1">
    <source>
        <dbReference type="ARBA" id="ARBA00004651"/>
    </source>
</evidence>
<dbReference type="InterPro" id="IPR004796">
    <property type="entry name" value="PTS_IIC_cello"/>
</dbReference>
<dbReference type="Pfam" id="PF02378">
    <property type="entry name" value="PTS_EIIC"/>
    <property type="match status" value="1"/>
</dbReference>
<evidence type="ECO:0000256" key="4">
    <source>
        <dbReference type="ARBA" id="ARBA00022597"/>
    </source>
</evidence>
<comment type="caution">
    <text evidence="11">The sequence shown here is derived from an EMBL/GenBank/DDBJ whole genome shotgun (WGS) entry which is preliminary data.</text>
</comment>
<evidence type="ECO:0000256" key="7">
    <source>
        <dbReference type="ARBA" id="ARBA00023136"/>
    </source>
</evidence>
<gene>
    <name evidence="11" type="primary">licC_5</name>
    <name evidence="11" type="ORF">VMF7928_02230</name>
</gene>
<dbReference type="Proteomes" id="UP000838748">
    <property type="component" value="Unassembled WGS sequence"/>
</dbReference>
<feature type="transmembrane region" description="Helical" evidence="9">
    <location>
        <begin position="394"/>
        <end position="413"/>
    </location>
</feature>
<comment type="subcellular location">
    <subcellularLocation>
        <location evidence="1">Cell membrane</location>
        <topology evidence="1">Multi-pass membrane protein</topology>
    </subcellularLocation>
</comment>
<dbReference type="PROSITE" id="PS51105">
    <property type="entry name" value="PTS_EIIC_TYPE_3"/>
    <property type="match status" value="1"/>
</dbReference>
<feature type="transmembrane region" description="Helical" evidence="9">
    <location>
        <begin position="110"/>
        <end position="130"/>
    </location>
</feature>
<keyword evidence="4 8" id="KW-0762">Sugar transport</keyword>
<evidence type="ECO:0000256" key="2">
    <source>
        <dbReference type="ARBA" id="ARBA00022448"/>
    </source>
</evidence>
<name>A0ABM9A400_9VIBR</name>
<proteinExistence type="predicted"/>
<evidence type="ECO:0000256" key="5">
    <source>
        <dbReference type="ARBA" id="ARBA00022692"/>
    </source>
</evidence>
<comment type="function">
    <text evidence="8">The phosphoenolpyruvate-dependent sugar phosphotransferase system (PTS), a major carbohydrate active -transport system, catalyzes the phosphorylation of incoming sugar substrates concomitant with their translocation across the cell membrane.</text>
</comment>
<keyword evidence="5 9" id="KW-0812">Transmembrane</keyword>
<feature type="transmembrane region" description="Helical" evidence="9">
    <location>
        <begin position="142"/>
        <end position="160"/>
    </location>
</feature>
<feature type="transmembrane region" description="Helical" evidence="9">
    <location>
        <begin position="254"/>
        <end position="273"/>
    </location>
</feature>
<dbReference type="PIRSF" id="PIRSF006351">
    <property type="entry name" value="PTS_EIIC-Cellobiose"/>
    <property type="match status" value="1"/>
</dbReference>